<organism evidence="1 2">
    <name type="scientific">Ktedonobacter robiniae</name>
    <dbReference type="NCBI Taxonomy" id="2778365"/>
    <lineage>
        <taxon>Bacteria</taxon>
        <taxon>Bacillati</taxon>
        <taxon>Chloroflexota</taxon>
        <taxon>Ktedonobacteria</taxon>
        <taxon>Ktedonobacterales</taxon>
        <taxon>Ktedonobacteraceae</taxon>
        <taxon>Ktedonobacter</taxon>
    </lineage>
</organism>
<dbReference type="RefSeq" id="WP_201374364.1">
    <property type="nucleotide sequence ID" value="NZ_BNJG01000002.1"/>
</dbReference>
<evidence type="ECO:0000313" key="1">
    <source>
        <dbReference type="EMBL" id="GHO58095.1"/>
    </source>
</evidence>
<proteinExistence type="predicted"/>
<sequence>MAEHSNDIEELIALREDEKRCIRILAACRRFAVNLGGDAGYYATFAQNEEVLLDSFQQVLAAHQDYDQLFAQRCQRAGLTPADVQRLKDRLQFWLSSQEDV</sequence>
<gene>
    <name evidence="1" type="ORF">KSB_65700</name>
</gene>
<dbReference type="Proteomes" id="UP000654345">
    <property type="component" value="Unassembled WGS sequence"/>
</dbReference>
<comment type="caution">
    <text evidence="1">The sequence shown here is derived from an EMBL/GenBank/DDBJ whole genome shotgun (WGS) entry which is preliminary data.</text>
</comment>
<reference evidence="1 2" key="1">
    <citation type="journal article" date="2021" name="Int. J. Syst. Evol. Microbiol.">
        <title>Reticulibacter mediterranei gen. nov., sp. nov., within the new family Reticulibacteraceae fam. nov., and Ktedonospora formicarum gen. nov., sp. nov., Ktedonobacter robiniae sp. nov., Dictyobacter formicarum sp. nov. and Dictyobacter arantiisoli sp. nov., belonging to the class Ktedonobacteria.</title>
        <authorList>
            <person name="Yabe S."/>
            <person name="Zheng Y."/>
            <person name="Wang C.M."/>
            <person name="Sakai Y."/>
            <person name="Abe K."/>
            <person name="Yokota A."/>
            <person name="Donadio S."/>
            <person name="Cavaletti L."/>
            <person name="Monciardini P."/>
        </authorList>
    </citation>
    <scope>NUCLEOTIDE SEQUENCE [LARGE SCALE GENOMIC DNA]</scope>
    <source>
        <strain evidence="1 2">SOSP1-30</strain>
    </source>
</reference>
<protein>
    <submittedName>
        <fullName evidence="1">Uncharacterized protein</fullName>
    </submittedName>
</protein>
<name>A0ABQ3UZG8_9CHLR</name>
<keyword evidence="2" id="KW-1185">Reference proteome</keyword>
<evidence type="ECO:0000313" key="2">
    <source>
        <dbReference type="Proteomes" id="UP000654345"/>
    </source>
</evidence>
<dbReference type="EMBL" id="BNJG01000002">
    <property type="protein sequence ID" value="GHO58095.1"/>
    <property type="molecule type" value="Genomic_DNA"/>
</dbReference>
<accession>A0ABQ3UZG8</accession>